<feature type="chain" id="PRO_5015644292" description="Secretion system C-terminal sorting domain-containing protein" evidence="3">
    <location>
        <begin position="35"/>
        <end position="546"/>
    </location>
</feature>
<dbReference type="Proteomes" id="UP000245449">
    <property type="component" value="Unassembled WGS sequence"/>
</dbReference>
<dbReference type="EMBL" id="QCZI01000004">
    <property type="protein sequence ID" value="PWA06161.1"/>
    <property type="molecule type" value="Genomic_DNA"/>
</dbReference>
<evidence type="ECO:0000313" key="5">
    <source>
        <dbReference type="EMBL" id="PWA06161.1"/>
    </source>
</evidence>
<dbReference type="Pfam" id="PF11999">
    <property type="entry name" value="Ice_binding"/>
    <property type="match status" value="2"/>
</dbReference>
<keyword evidence="6" id="KW-1185">Reference proteome</keyword>
<feature type="signal peptide" evidence="3">
    <location>
        <begin position="1"/>
        <end position="34"/>
    </location>
</feature>
<organism evidence="5 6">
    <name type="scientific">Flavobacterium psychrotolerans</name>
    <dbReference type="NCBI Taxonomy" id="2169410"/>
    <lineage>
        <taxon>Bacteria</taxon>
        <taxon>Pseudomonadati</taxon>
        <taxon>Bacteroidota</taxon>
        <taxon>Flavobacteriia</taxon>
        <taxon>Flavobacteriales</taxon>
        <taxon>Flavobacteriaceae</taxon>
        <taxon>Flavobacterium</taxon>
    </lineage>
</organism>
<accession>A0A2U1JLW1</accession>
<dbReference type="InterPro" id="IPR021884">
    <property type="entry name" value="Ice-bd_prot"/>
</dbReference>
<dbReference type="NCBIfam" id="TIGR04183">
    <property type="entry name" value="Por_Secre_tail"/>
    <property type="match status" value="1"/>
</dbReference>
<sequence length="546" mass="57185">MKIISPLNIKKMKTRLLSAIMVLSLLFMQNLSFGQAPKLGTSANFVLFSSVGAVRNTGITHLTGNVGTNSGSSTGFGNVDGVMHDGDGTSAQCGADLLIAYNLLNSAIPNYFPAPLLGNGQILVPGIYSIPSVASLDHVLNLDAKGNPNAIFIFQIDGAFATTSNSEVKLLNGAKACNVFWKIEGLVSLATGTIMKGTVIANNAAIIMNTGVSLEGRALSTTGSIDVDGILSYIPIGCGSPILNGPSAPALKSTECYAIFSAGGSVSNAGVSTVTGDIGTNVGLTTGFDAMYVKGEIHPKPDTSTAQAAADLNDVYNYLNVLPYDIELLYPAELGNDLVLTPHTYLLNAATVLTNTVYLNAQGNANAVFIIKINGALSTSTYAKVLLINGAQAKNVYWKIDGAVLISDYSEIKGTVVANNGAVDLTTGVVLNGRAFTTTGALSTAAVSVVMPVGCPTMGTHSFNEVQKVTIYPNPFHSTLTIEIKDAYEMNNAQIVLYDVFGREVKKAAVTEKITTLEMGDLTSGFYLYKIISNKKVVQSGKLMAK</sequence>
<keyword evidence="2 3" id="KW-0732">Signal</keyword>
<evidence type="ECO:0000256" key="3">
    <source>
        <dbReference type="SAM" id="SignalP"/>
    </source>
</evidence>
<protein>
    <recommendedName>
        <fullName evidence="4">Secretion system C-terminal sorting domain-containing protein</fullName>
    </recommendedName>
</protein>
<evidence type="ECO:0000259" key="4">
    <source>
        <dbReference type="Pfam" id="PF18962"/>
    </source>
</evidence>
<dbReference type="AlphaFoldDB" id="A0A2U1JLW1"/>
<proteinExistence type="inferred from homology"/>
<evidence type="ECO:0000313" key="6">
    <source>
        <dbReference type="Proteomes" id="UP000245449"/>
    </source>
</evidence>
<dbReference type="Pfam" id="PF18962">
    <property type="entry name" value="Por_Secre_tail"/>
    <property type="match status" value="1"/>
</dbReference>
<evidence type="ECO:0000256" key="2">
    <source>
        <dbReference type="ARBA" id="ARBA00022729"/>
    </source>
</evidence>
<dbReference type="InterPro" id="IPR026444">
    <property type="entry name" value="Secre_tail"/>
</dbReference>
<reference evidence="5 6" key="1">
    <citation type="submission" date="2018-04" db="EMBL/GenBank/DDBJ databases">
        <title>Flavobacterium sp. nov., isolated from glacier ice.</title>
        <authorList>
            <person name="Liu Q."/>
            <person name="Xin Y.-H."/>
        </authorList>
    </citation>
    <scope>NUCLEOTIDE SEQUENCE [LARGE SCALE GENOMIC DNA]</scope>
    <source>
        <strain evidence="5 6">RB1R5</strain>
    </source>
</reference>
<feature type="domain" description="Secretion system C-terminal sorting" evidence="4">
    <location>
        <begin position="471"/>
        <end position="539"/>
    </location>
</feature>
<evidence type="ECO:0000256" key="1">
    <source>
        <dbReference type="ARBA" id="ARBA00005445"/>
    </source>
</evidence>
<gene>
    <name evidence="5" type="ORF">DB895_04480</name>
</gene>
<name>A0A2U1JLW1_9FLAO</name>
<comment type="caution">
    <text evidence="5">The sequence shown here is derived from an EMBL/GenBank/DDBJ whole genome shotgun (WGS) entry which is preliminary data.</text>
</comment>
<comment type="similarity">
    <text evidence="1">Belongs to the ice-binding protein family.</text>
</comment>